<dbReference type="AlphaFoldDB" id="A0A1F5TCL8"/>
<dbReference type="Proteomes" id="UP000178656">
    <property type="component" value="Unassembled WGS sequence"/>
</dbReference>
<accession>A0A1F5TCL8</accession>
<gene>
    <name evidence="2" type="ORF">A2482_00310</name>
</gene>
<comment type="caution">
    <text evidence="2">The sequence shown here is derived from an EMBL/GenBank/DDBJ whole genome shotgun (WGS) entry which is preliminary data.</text>
</comment>
<keyword evidence="1" id="KW-0812">Transmembrane</keyword>
<feature type="transmembrane region" description="Helical" evidence="1">
    <location>
        <begin position="43"/>
        <end position="66"/>
    </location>
</feature>
<keyword evidence="1" id="KW-0472">Membrane</keyword>
<evidence type="ECO:0000313" key="2">
    <source>
        <dbReference type="EMBL" id="OGF36649.1"/>
    </source>
</evidence>
<sequence>MTKKISLRIILLISVAGLLFSGYLSYGELAQKVCPLGGCLNVLGAPACVYGFVMYLIVFIVSLFGLKSEK</sequence>
<evidence type="ECO:0008006" key="4">
    <source>
        <dbReference type="Google" id="ProtNLM"/>
    </source>
</evidence>
<protein>
    <recommendedName>
        <fullName evidence="4">Vitamin K epoxide reductase domain-containing protein</fullName>
    </recommendedName>
</protein>
<evidence type="ECO:0000256" key="1">
    <source>
        <dbReference type="SAM" id="Phobius"/>
    </source>
</evidence>
<proteinExistence type="predicted"/>
<name>A0A1F5TCL8_9BACT</name>
<reference evidence="2 3" key="1">
    <citation type="journal article" date="2016" name="Nat. Commun.">
        <title>Thousands of microbial genomes shed light on interconnected biogeochemical processes in an aquifer system.</title>
        <authorList>
            <person name="Anantharaman K."/>
            <person name="Brown C.T."/>
            <person name="Hug L.A."/>
            <person name="Sharon I."/>
            <person name="Castelle C.J."/>
            <person name="Probst A.J."/>
            <person name="Thomas B.C."/>
            <person name="Singh A."/>
            <person name="Wilkins M.J."/>
            <person name="Karaoz U."/>
            <person name="Brodie E.L."/>
            <person name="Williams K.H."/>
            <person name="Hubbard S.S."/>
            <person name="Banfield J.F."/>
        </authorList>
    </citation>
    <scope>NUCLEOTIDE SEQUENCE [LARGE SCALE GENOMIC DNA]</scope>
</reference>
<keyword evidence="1" id="KW-1133">Transmembrane helix</keyword>
<evidence type="ECO:0000313" key="3">
    <source>
        <dbReference type="Proteomes" id="UP000178656"/>
    </source>
</evidence>
<organism evidence="2 3">
    <name type="scientific">Candidatus Falkowbacteria bacterium RIFOXYC2_FULL_48_21</name>
    <dbReference type="NCBI Taxonomy" id="1798005"/>
    <lineage>
        <taxon>Bacteria</taxon>
        <taxon>Candidatus Falkowiibacteriota</taxon>
    </lineage>
</organism>
<dbReference type="EMBL" id="MFGM01000031">
    <property type="protein sequence ID" value="OGF36649.1"/>
    <property type="molecule type" value="Genomic_DNA"/>
</dbReference>